<sequence>MSDIPEAIGTASEGGLFARAISRESGGSSTDADGHFAETACLNCGTELVGPHCHTCGQAAHLHRTLSAVGHDLVHGVLHLDGKLWRTLPLLAWRPGDLTRRYIAGERADFVSPMAMFLFTVFLMFAVFQAVGFTTPTDIAVPDMKQIGSVLEKEQADLKGKRADLLTRLEATKDEAEASKIRSAIDKVDQDIASIETGRSAIEGDKDGKSNLNITIGNPAGSEFLEHLNEKWRKNPGLMLYKLQSNSYKFSWLLIPLSLPFVWLLFAWRREFKAYDHAVFVTYSLSFMSLMFIALSLLAKAGVGLGWLFTIFATIAPLHIYRQLKQGYALSRWSAIWRLLVLLFAIFIVLSLFLQTLLLLGAF</sequence>
<dbReference type="EMBL" id="JAHWXP010000002">
    <property type="protein sequence ID" value="MBY8336538.1"/>
    <property type="molecule type" value="Genomic_DNA"/>
</dbReference>
<comment type="caution">
    <text evidence="2">The sequence shown here is derived from an EMBL/GenBank/DDBJ whole genome shotgun (WGS) entry which is preliminary data.</text>
</comment>
<dbReference type="Pfam" id="PF12412">
    <property type="entry name" value="DUF3667"/>
    <property type="match status" value="1"/>
</dbReference>
<evidence type="ECO:0000313" key="2">
    <source>
        <dbReference type="EMBL" id="MBY8336538.1"/>
    </source>
</evidence>
<name>A0ABS7PBV6_9SPHN</name>
<feature type="transmembrane region" description="Helical" evidence="1">
    <location>
        <begin position="305"/>
        <end position="324"/>
    </location>
</feature>
<keyword evidence="1" id="KW-1133">Transmembrane helix</keyword>
<keyword evidence="1" id="KW-0472">Membrane</keyword>
<keyword evidence="3" id="KW-1185">Reference proteome</keyword>
<dbReference type="Proteomes" id="UP000759298">
    <property type="component" value="Unassembled WGS sequence"/>
</dbReference>
<accession>A0ABS7PBV6</accession>
<organism evidence="2 3">
    <name type="scientific">Alteriqipengyuania abyssalis</name>
    <dbReference type="NCBI Taxonomy" id="2860200"/>
    <lineage>
        <taxon>Bacteria</taxon>
        <taxon>Pseudomonadati</taxon>
        <taxon>Pseudomonadota</taxon>
        <taxon>Alphaproteobacteria</taxon>
        <taxon>Sphingomonadales</taxon>
        <taxon>Erythrobacteraceae</taxon>
        <taxon>Alteriqipengyuania</taxon>
    </lineage>
</organism>
<feature type="transmembrane region" description="Helical" evidence="1">
    <location>
        <begin position="280"/>
        <end position="299"/>
    </location>
</feature>
<protein>
    <submittedName>
        <fullName evidence="2">DUF3667 domain-containing protein</fullName>
    </submittedName>
</protein>
<dbReference type="InterPro" id="IPR022134">
    <property type="entry name" value="DUF3667"/>
</dbReference>
<evidence type="ECO:0000313" key="3">
    <source>
        <dbReference type="Proteomes" id="UP000759298"/>
    </source>
</evidence>
<evidence type="ECO:0000256" key="1">
    <source>
        <dbReference type="SAM" id="Phobius"/>
    </source>
</evidence>
<reference evidence="2 3" key="1">
    <citation type="submission" date="2021-07" db="EMBL/GenBank/DDBJ databases">
        <title>Alteriqipengyuania abyssalis NZ-12B nov, sp.nov isolated from deep sea sponge in pacific ocean.</title>
        <authorList>
            <person name="Tareen S."/>
            <person name="Wink J."/>
        </authorList>
    </citation>
    <scope>NUCLEOTIDE SEQUENCE [LARGE SCALE GENOMIC DNA]</scope>
    <source>
        <strain evidence="2 3">NZ-12B</strain>
    </source>
</reference>
<feature type="transmembrane region" description="Helical" evidence="1">
    <location>
        <begin position="336"/>
        <end position="360"/>
    </location>
</feature>
<proteinExistence type="predicted"/>
<gene>
    <name evidence="2" type="ORF">KYN89_05715</name>
</gene>
<dbReference type="RefSeq" id="WP_222824217.1">
    <property type="nucleotide sequence ID" value="NZ_JAHWXP010000002.1"/>
</dbReference>
<keyword evidence="1" id="KW-0812">Transmembrane</keyword>
<feature type="transmembrane region" description="Helical" evidence="1">
    <location>
        <begin position="110"/>
        <end position="131"/>
    </location>
</feature>
<feature type="transmembrane region" description="Helical" evidence="1">
    <location>
        <begin position="250"/>
        <end position="268"/>
    </location>
</feature>